<evidence type="ECO:0008006" key="3">
    <source>
        <dbReference type="Google" id="ProtNLM"/>
    </source>
</evidence>
<dbReference type="OrthoDB" id="4181435at2"/>
<dbReference type="EMBL" id="VIGB01000003">
    <property type="protein sequence ID" value="TQF01749.1"/>
    <property type="molecule type" value="Genomic_DNA"/>
</dbReference>
<sequence length="417" mass="45522">MVTDRRHLTVTATRPAGGWTDEAALSAVADALGLAVEYEILDGGSPARVYRATASTGEDLAVKILVPAPGAVDGHDLESFRHKLRQIDHLRTLAPRLAAHYLPIGHFLDGDGWSACTTPFYESADLAAPLRKSAQGTREFFRRYTAVVQTLVLDGYAVQAHPTPAGHVAEVVVGRFLRRLPVLHRVLPAELMTAERLTVNGVPCRAPHLVLERLAGRLARLAPARLGAPAHGDFNTRNVLLSTRPGATVEDFRLIDPRGSTAPWDPVYDLAKTLFSLSVWDPALRTGFSVSRSRRHGYEVGFRQPVFPGYRGAIHRFLPQLASSEGLSGLFRDDPGWLERLLLTHDLHVLAEAPCRLSDRKPKPDVRGNDSAPMELALGHYLLGTLLINDLAAQLGRTGHLDAERHLALVADHLPQG</sequence>
<gene>
    <name evidence="1" type="ORF">E6W39_05150</name>
</gene>
<protein>
    <recommendedName>
        <fullName evidence="3">Aminoglycoside phosphotransferase domain-containing protein</fullName>
    </recommendedName>
</protein>
<accession>A0A540VYC4</accession>
<dbReference type="InterPro" id="IPR011009">
    <property type="entry name" value="Kinase-like_dom_sf"/>
</dbReference>
<name>A0A540VYC4_9ACTN</name>
<comment type="caution">
    <text evidence="1">The sequence shown here is derived from an EMBL/GenBank/DDBJ whole genome shotgun (WGS) entry which is preliminary data.</text>
</comment>
<dbReference type="RefSeq" id="WP_141632473.1">
    <property type="nucleotide sequence ID" value="NZ_VIGB01000003.1"/>
</dbReference>
<evidence type="ECO:0000313" key="2">
    <source>
        <dbReference type="Proteomes" id="UP000319103"/>
    </source>
</evidence>
<reference evidence="1 2" key="1">
    <citation type="submission" date="2019-06" db="EMBL/GenBank/DDBJ databases">
        <title>Description of Kitasatospora acidophila sp. nov. isolated from pine grove soil, and reclassification of Streptomyces novaecaesareae to Kitasatospora novaeceasareae comb. nov.</title>
        <authorList>
            <person name="Kim M.J."/>
        </authorList>
    </citation>
    <scope>NUCLEOTIDE SEQUENCE [LARGE SCALE GENOMIC DNA]</scope>
    <source>
        <strain evidence="1 2">MMS16-CNU292</strain>
    </source>
</reference>
<proteinExistence type="predicted"/>
<dbReference type="Proteomes" id="UP000319103">
    <property type="component" value="Unassembled WGS sequence"/>
</dbReference>
<dbReference type="AlphaFoldDB" id="A0A540VYC4"/>
<dbReference type="SUPFAM" id="SSF56112">
    <property type="entry name" value="Protein kinase-like (PK-like)"/>
    <property type="match status" value="1"/>
</dbReference>
<evidence type="ECO:0000313" key="1">
    <source>
        <dbReference type="EMBL" id="TQF01749.1"/>
    </source>
</evidence>
<organism evidence="1 2">
    <name type="scientific">Kitasatospora acidiphila</name>
    <dbReference type="NCBI Taxonomy" id="2567942"/>
    <lineage>
        <taxon>Bacteria</taxon>
        <taxon>Bacillati</taxon>
        <taxon>Actinomycetota</taxon>
        <taxon>Actinomycetes</taxon>
        <taxon>Kitasatosporales</taxon>
        <taxon>Streptomycetaceae</taxon>
        <taxon>Kitasatospora</taxon>
    </lineage>
</organism>
<keyword evidence="2" id="KW-1185">Reference proteome</keyword>